<evidence type="ECO:0000313" key="2">
    <source>
        <dbReference type="Proteomes" id="UP000000852"/>
    </source>
</evidence>
<keyword evidence="2" id="KW-1185">Reference proteome</keyword>
<dbReference type="eggNOG" id="COG2207">
    <property type="taxonomic scope" value="Bacteria"/>
</dbReference>
<dbReference type="OrthoDB" id="323290at2"/>
<dbReference type="AlphaFoldDB" id="C6XSR4"/>
<dbReference type="RefSeq" id="WP_015809236.1">
    <property type="nucleotide sequence ID" value="NC_013061.1"/>
</dbReference>
<protein>
    <submittedName>
        <fullName evidence="1">Uncharacterized protein</fullName>
    </submittedName>
</protein>
<dbReference type="Proteomes" id="UP000000852">
    <property type="component" value="Chromosome"/>
</dbReference>
<gene>
    <name evidence="1" type="ordered locus">Phep_3434</name>
</gene>
<organism evidence="1 2">
    <name type="scientific">Pedobacter heparinus (strain ATCC 13125 / DSM 2366 / CIP 104194 / JCM 7457 / NBRC 12017 / NCIMB 9290 / NRRL B-14731 / HIM 762-3)</name>
    <dbReference type="NCBI Taxonomy" id="485917"/>
    <lineage>
        <taxon>Bacteria</taxon>
        <taxon>Pseudomonadati</taxon>
        <taxon>Bacteroidota</taxon>
        <taxon>Sphingobacteriia</taxon>
        <taxon>Sphingobacteriales</taxon>
        <taxon>Sphingobacteriaceae</taxon>
        <taxon>Pedobacter</taxon>
    </lineage>
</organism>
<dbReference type="EMBL" id="CP001681">
    <property type="protein sequence ID" value="ACU05627.1"/>
    <property type="molecule type" value="Genomic_DNA"/>
</dbReference>
<accession>C6XSR4</accession>
<sequence length="67" mass="7315">MKVYNFKPGVALAGYVDRILVIEHCENSTPFSLPLFANGSPTLLFISAKGSMKPFSPKHCLLAMVCI</sequence>
<proteinExistence type="predicted"/>
<dbReference type="HOGENOM" id="CLU_2808590_0_0_10"/>
<dbReference type="STRING" id="485917.Phep_3434"/>
<name>C6XSR4_PEDHD</name>
<evidence type="ECO:0000313" key="1">
    <source>
        <dbReference type="EMBL" id="ACU05627.1"/>
    </source>
</evidence>
<reference evidence="1 2" key="1">
    <citation type="journal article" date="2009" name="Stand. Genomic Sci.">
        <title>Complete genome sequence of Pedobacter heparinus type strain (HIM 762-3).</title>
        <authorList>
            <person name="Han C."/>
            <person name="Spring S."/>
            <person name="Lapidus A."/>
            <person name="Del Rio T.G."/>
            <person name="Tice H."/>
            <person name="Copeland A."/>
            <person name="Cheng J.F."/>
            <person name="Lucas S."/>
            <person name="Chen F."/>
            <person name="Nolan M."/>
            <person name="Bruce D."/>
            <person name="Goodwin L."/>
            <person name="Pitluck S."/>
            <person name="Ivanova N."/>
            <person name="Mavromatis K."/>
            <person name="Mikhailova N."/>
            <person name="Pati A."/>
            <person name="Chen A."/>
            <person name="Palaniappan K."/>
            <person name="Land M."/>
            <person name="Hauser L."/>
            <person name="Chang Y.J."/>
            <person name="Jeffries C.C."/>
            <person name="Saunders E."/>
            <person name="Chertkov O."/>
            <person name="Brettin T."/>
            <person name="Goker M."/>
            <person name="Rohde M."/>
            <person name="Bristow J."/>
            <person name="Eisen J.A."/>
            <person name="Markowitz V."/>
            <person name="Hugenholtz P."/>
            <person name="Kyrpides N.C."/>
            <person name="Klenk H.P."/>
            <person name="Detter J.C."/>
        </authorList>
    </citation>
    <scope>NUCLEOTIDE SEQUENCE [LARGE SCALE GENOMIC DNA]</scope>
    <source>
        <strain evidence="2">ATCC 13125 / DSM 2366 / CIP 104194 / JCM 7457 / NBRC 12017 / NCIMB 9290 / NRRL B-14731 / HIM 762-3</strain>
    </source>
</reference>
<dbReference type="KEGG" id="phe:Phep_3434"/>